<reference evidence="4" key="1">
    <citation type="submission" date="2012-02" db="EMBL/GenBank/DDBJ databases">
        <title>The complete genome of Solitalea canadensis DSM 3403.</title>
        <authorList>
            <consortium name="US DOE Joint Genome Institute (JGI-PGF)"/>
            <person name="Lucas S."/>
            <person name="Copeland A."/>
            <person name="Lapidus A."/>
            <person name="Glavina del Rio T."/>
            <person name="Dalin E."/>
            <person name="Tice H."/>
            <person name="Bruce D."/>
            <person name="Goodwin L."/>
            <person name="Pitluck S."/>
            <person name="Peters L."/>
            <person name="Ovchinnikova G."/>
            <person name="Lu M."/>
            <person name="Kyrpides N."/>
            <person name="Mavromatis K."/>
            <person name="Ivanova N."/>
            <person name="Brettin T."/>
            <person name="Detter J.C."/>
            <person name="Han C."/>
            <person name="Larimer F."/>
            <person name="Land M."/>
            <person name="Hauser L."/>
            <person name="Markowitz V."/>
            <person name="Cheng J.-F."/>
            <person name="Hugenholtz P."/>
            <person name="Woyke T."/>
            <person name="Wu D."/>
            <person name="Spring S."/>
            <person name="Schroeder M."/>
            <person name="Kopitz M."/>
            <person name="Brambilla E."/>
            <person name="Klenk H.-P."/>
            <person name="Eisen J.A."/>
        </authorList>
    </citation>
    <scope>NUCLEOTIDE SEQUENCE</scope>
    <source>
        <strain evidence="4">DSM 3403</strain>
    </source>
</reference>
<organism evidence="4 5">
    <name type="scientific">Solitalea canadensis (strain ATCC 29591 / DSM 3403 / JCM 21819 / LMG 8368 / NBRC 15130 / NCIMB 12057 / USAM 9D)</name>
    <name type="common">Flexibacter canadensis</name>
    <dbReference type="NCBI Taxonomy" id="929556"/>
    <lineage>
        <taxon>Bacteria</taxon>
        <taxon>Pseudomonadati</taxon>
        <taxon>Bacteroidota</taxon>
        <taxon>Sphingobacteriia</taxon>
        <taxon>Sphingobacteriales</taxon>
        <taxon>Sphingobacteriaceae</taxon>
        <taxon>Solitalea</taxon>
    </lineage>
</organism>
<keyword evidence="5" id="KW-1185">Reference proteome</keyword>
<feature type="signal peptide" evidence="1">
    <location>
        <begin position="1"/>
        <end position="26"/>
    </location>
</feature>
<evidence type="ECO:0000313" key="5">
    <source>
        <dbReference type="Proteomes" id="UP000007590"/>
    </source>
</evidence>
<dbReference type="Proteomes" id="UP000007590">
    <property type="component" value="Chromosome"/>
</dbReference>
<dbReference type="GO" id="GO:0006508">
    <property type="term" value="P:proteolysis"/>
    <property type="evidence" value="ECO:0007669"/>
    <property type="project" value="UniProtKB-KW"/>
</dbReference>
<dbReference type="AlphaFoldDB" id="H8KN26"/>
<dbReference type="KEGG" id="scn:Solca_4115"/>
<dbReference type="InterPro" id="IPR027268">
    <property type="entry name" value="Peptidase_M4/M1_CTD_sf"/>
</dbReference>
<feature type="domain" description="Peptidase M61 catalytic" evidence="2">
    <location>
        <begin position="308"/>
        <end position="413"/>
    </location>
</feature>
<keyword evidence="4" id="KW-0645">Protease</keyword>
<proteinExistence type="predicted"/>
<name>H8KN26_SOLCM</name>
<dbReference type="Pfam" id="PF05299">
    <property type="entry name" value="Peptidase_M61"/>
    <property type="match status" value="1"/>
</dbReference>
<keyword evidence="4" id="KW-0378">Hydrolase</keyword>
<dbReference type="Gene3D" id="2.60.40.3650">
    <property type="match status" value="1"/>
</dbReference>
<feature type="domain" description="Peptidase M61 N-terminal" evidence="3">
    <location>
        <begin position="32"/>
        <end position="206"/>
    </location>
</feature>
<feature type="chain" id="PRO_5003613207" evidence="1">
    <location>
        <begin position="27"/>
        <end position="612"/>
    </location>
</feature>
<accession>H8KN26</accession>
<evidence type="ECO:0000313" key="4">
    <source>
        <dbReference type="EMBL" id="AFD09105.1"/>
    </source>
</evidence>
<keyword evidence="1" id="KW-0732">Signal</keyword>
<dbReference type="Pfam" id="PF17899">
    <property type="entry name" value="Peptidase_M61_N"/>
    <property type="match status" value="1"/>
</dbReference>
<dbReference type="InterPro" id="IPR040756">
    <property type="entry name" value="Peptidase_M61_N"/>
</dbReference>
<dbReference type="SUPFAM" id="SSF55486">
    <property type="entry name" value="Metalloproteases ('zincins'), catalytic domain"/>
    <property type="match status" value="1"/>
</dbReference>
<dbReference type="GO" id="GO:0008233">
    <property type="term" value="F:peptidase activity"/>
    <property type="evidence" value="ECO:0007669"/>
    <property type="project" value="UniProtKB-KW"/>
</dbReference>
<dbReference type="RefSeq" id="WP_014682327.1">
    <property type="nucleotide sequence ID" value="NC_017770.1"/>
</dbReference>
<gene>
    <name evidence="4" type="ordered locus">Solca_4115</name>
</gene>
<protein>
    <submittedName>
        <fullName evidence="4">Putative protease with the C-terminal PDZ domain</fullName>
    </submittedName>
</protein>
<sequence length="612" mass="70194">MKNPYSMKAILKTTFALIAIPFSLSAQSKYVYHVDLKTVKNDQVQINLTTPPIAENQIVFSFPKVIPGSYSEKNYGRFIEGFTAIDKNGKKLKIAKVNENQYEISNSKELAQVQYRVNDTWDEKRPDFIFQPGGSNIEADKNFVINNFAFFGYFEGYRMLPFELTITKPEQLYASTHLEVDRKSPNLDIIKAKDFVYLADNPIIYATPDTTSFNVGKSKINVSVYSANGKVKSAQIAEYLKPMAAALEKFFNGFPVDSYQFLYYFEDPKSALTGKGLGGYGALEHNYSSLYFLPEMELEKQLKSLVNEVSSHEFLHIQTPLNLHSEEIENFDFVNPKMSQHLWLYEGVTEYFANLVQAQNGLLTEEEFFKNMRDKINQAEEFGDFSMTEMSKNVLTKEYNPKYQSVYNRGALIALMLDLCIREKTNNQKDLKTVVQYLSTQYGPNKPFKDGDLLKELVSYSHPDVSAFINDYITGNKPLPYQYYFSKLGYSYTPETKIQVYYPGRVGLKFENNNFLFSQVEQNALGIQENDTLVKINNMMVDSNNIDEVWNKFFNMNTEYPEISIVVNRNGQEKVLSGKIYSGTATIKNYLIPSTKSSDDEKNNLKLLLKKS</sequence>
<dbReference type="HOGENOM" id="CLU_022755_1_0_10"/>
<dbReference type="InterPro" id="IPR007963">
    <property type="entry name" value="Peptidase_M61_catalytic"/>
</dbReference>
<dbReference type="EMBL" id="CP003349">
    <property type="protein sequence ID" value="AFD09105.1"/>
    <property type="molecule type" value="Genomic_DNA"/>
</dbReference>
<evidence type="ECO:0000256" key="1">
    <source>
        <dbReference type="SAM" id="SignalP"/>
    </source>
</evidence>
<evidence type="ECO:0000259" key="3">
    <source>
        <dbReference type="Pfam" id="PF17899"/>
    </source>
</evidence>
<evidence type="ECO:0000259" key="2">
    <source>
        <dbReference type="Pfam" id="PF05299"/>
    </source>
</evidence>
<dbReference type="STRING" id="929556.Solca_4115"/>
<dbReference type="OrthoDB" id="9778516at2"/>
<dbReference type="Gene3D" id="1.10.390.10">
    <property type="entry name" value="Neutral Protease Domain 2"/>
    <property type="match status" value="1"/>
</dbReference>
<dbReference type="eggNOG" id="COG3975">
    <property type="taxonomic scope" value="Bacteria"/>
</dbReference>